<keyword evidence="3 9" id="KW-0813">Transport</keyword>
<dbReference type="FunFam" id="3.30.70.1430:FF:000002">
    <property type="entry name" value="Efflux pump membrane transporter"/>
    <property type="match status" value="1"/>
</dbReference>
<evidence type="ECO:0000256" key="8">
    <source>
        <dbReference type="ARBA" id="ARBA00023136"/>
    </source>
</evidence>
<keyword evidence="6 9" id="KW-0812">Transmembrane</keyword>
<feature type="transmembrane region" description="Helical" evidence="9">
    <location>
        <begin position="366"/>
        <end position="387"/>
    </location>
</feature>
<feature type="transmembrane region" description="Helical" evidence="9">
    <location>
        <begin position="895"/>
        <end position="915"/>
    </location>
</feature>
<dbReference type="FunFam" id="1.20.1640.10:FF:000001">
    <property type="entry name" value="Efflux pump membrane transporter"/>
    <property type="match status" value="1"/>
</dbReference>
<dbReference type="GO" id="GO:0009636">
    <property type="term" value="P:response to toxic substance"/>
    <property type="evidence" value="ECO:0007669"/>
    <property type="project" value="UniProtKB-ARBA"/>
</dbReference>
<reference evidence="10" key="1">
    <citation type="submission" date="2020-01" db="EMBL/GenBank/DDBJ databases">
        <authorList>
            <person name="Rat A."/>
        </authorList>
    </citation>
    <scope>NUCLEOTIDE SEQUENCE</scope>
    <source>
        <strain evidence="10">LMG 31228</strain>
    </source>
</reference>
<evidence type="ECO:0000313" key="10">
    <source>
        <dbReference type="EMBL" id="MBR0681538.1"/>
    </source>
</evidence>
<dbReference type="Proteomes" id="UP001138709">
    <property type="component" value="Unassembled WGS sequence"/>
</dbReference>
<dbReference type="AlphaFoldDB" id="A0A9X9XCV2"/>
<feature type="transmembrane region" description="Helical" evidence="9">
    <location>
        <begin position="470"/>
        <end position="497"/>
    </location>
</feature>
<evidence type="ECO:0000256" key="5">
    <source>
        <dbReference type="ARBA" id="ARBA00022519"/>
    </source>
</evidence>
<keyword evidence="8 9" id="KW-0472">Membrane</keyword>
<sequence length="1048" mass="111659">MARFFIDRPVFAWVLAIAIMLAGLLSLRALPVAQYPSIAPPAISVTVTYPGASAETVQSTVVQVIEQQLTGIDNLLYFSSNASKDGSATITLTFAQGTNPDTAQVQVQNKVQLAVPRLPQTVQQQGIRVAKATNNFLMVVGFVSSDGRMTNSDISDFLTTNVQDPLSRTPGVGDYQVFGSQYAMRIWLDPAKLVNFGLTPGDVADAIRAQNVQVASGEMGALPSVEGQQLNATVIGPSYLRSPEEFGSILLRVRTDGSQVRLRDVARVEVGSESYAIGSLYNGRPAAGIGVKLASGANALDTAAAVRATIDRLRPLLPSGLEVVYPYDTTPFVVLSITSVVHTLIEAIGLVFLVMFLFLQNFRATLIPTIAVPVVLLGTFAVLQAAGFSINTLTMFGMVLAIGLLVDDAIVVVENVERVMAEEHLSPVEATRRSMDQITGALIGIGMVLSAVFLPMAFFGGSTGVIYRQFSITIATAMGLSVLVAIFFTPALCATLLKPHKPGHGTCGFFGWFNRGFDRANRGYTRGVGASLRRPFRMLVIYAALLAGLGVMFLRLPGGFLPDEDQGIAFVQVVAPPGATADRTQRALDEVTRYLLEEEGGVVASVFAINGFNFSGRGQNSGMAFVKLRDWSERPGAANSVQALTGRIMRRFGTYRDAMIFGFAPPAITELGNATGFTFQLLDQGGRGHEALMAARNQLLGLAAQSPMLVAVRPNGLNDEAQFRLVIDWERASALGLSVSDINTTLSTAWGSTYVNDFMDRGRVKRVYLQGEAGARMLPGDLDRWFVRNATGQMVPFSAFGHTEWVYGSPRLERFNGIASREIAGAPAPGFTTGDAMAEMERLAAQLPPGFTHAWSGISYEERQSSGQAPALYALSLLVVFLCLAALYESWSIPAAVMMVVPLGVLGAVGASLLRGLSNDIYFQVGLLTTIGLSAKNAILIVEFAKENFDRGMGLLEAAVDAARQRLRPIVMTSLAFGLGVVPLAISTGAGAGGQNAIGIGVLGGVAAGTLLAITFVPVFFLVVLRLFRTKPRTTETATPVPLPAAGE</sequence>
<dbReference type="SUPFAM" id="SSF82866">
    <property type="entry name" value="Multidrug efflux transporter AcrB transmembrane domain"/>
    <property type="match status" value="2"/>
</dbReference>
<dbReference type="InterPro" id="IPR004764">
    <property type="entry name" value="MdtF-like"/>
</dbReference>
<evidence type="ECO:0000313" key="11">
    <source>
        <dbReference type="Proteomes" id="UP001138709"/>
    </source>
</evidence>
<feature type="transmembrane region" description="Helical" evidence="9">
    <location>
        <begin position="393"/>
        <end position="416"/>
    </location>
</feature>
<feature type="transmembrane region" description="Helical" evidence="9">
    <location>
        <begin position="871"/>
        <end position="888"/>
    </location>
</feature>
<evidence type="ECO:0000256" key="3">
    <source>
        <dbReference type="ARBA" id="ARBA00022448"/>
    </source>
</evidence>
<dbReference type="GO" id="GO:0005886">
    <property type="term" value="C:plasma membrane"/>
    <property type="evidence" value="ECO:0007669"/>
    <property type="project" value="UniProtKB-SubCell"/>
</dbReference>
<comment type="caution">
    <text evidence="10">The sequence shown here is derived from an EMBL/GenBank/DDBJ whole genome shotgun (WGS) entry which is preliminary data.</text>
</comment>
<evidence type="ECO:0000256" key="4">
    <source>
        <dbReference type="ARBA" id="ARBA00022475"/>
    </source>
</evidence>
<comment type="caution">
    <text evidence="9">Lacks conserved residue(s) required for the propagation of feature annotation.</text>
</comment>
<keyword evidence="4" id="KW-1003">Cell membrane</keyword>
<keyword evidence="5 9" id="KW-0997">Cell inner membrane</keyword>
<dbReference type="Gene3D" id="1.20.1640.10">
    <property type="entry name" value="Multidrug efflux transporter AcrB transmembrane domain"/>
    <property type="match status" value="2"/>
</dbReference>
<dbReference type="NCBIfam" id="TIGR00915">
    <property type="entry name" value="2A0602"/>
    <property type="match status" value="1"/>
</dbReference>
<dbReference type="GO" id="GO:0015562">
    <property type="term" value="F:efflux transmembrane transporter activity"/>
    <property type="evidence" value="ECO:0007669"/>
    <property type="project" value="InterPro"/>
</dbReference>
<keyword evidence="7 9" id="KW-1133">Transmembrane helix</keyword>
<evidence type="ECO:0000256" key="1">
    <source>
        <dbReference type="ARBA" id="ARBA00004429"/>
    </source>
</evidence>
<dbReference type="Gene3D" id="3.30.70.1430">
    <property type="entry name" value="Multidrug efflux transporter AcrB pore domain"/>
    <property type="match status" value="2"/>
</dbReference>
<dbReference type="GO" id="GO:0042910">
    <property type="term" value="F:xenobiotic transmembrane transporter activity"/>
    <property type="evidence" value="ECO:0007669"/>
    <property type="project" value="TreeGrafter"/>
</dbReference>
<reference evidence="10" key="2">
    <citation type="journal article" date="2021" name="Syst. Appl. Microbiol.">
        <title>Roseomonas hellenica sp. nov., isolated from roots of wild-growing Alkanna tinctoria.</title>
        <authorList>
            <person name="Rat A."/>
            <person name="Naranjo H.D."/>
            <person name="Lebbe L."/>
            <person name="Cnockaert M."/>
            <person name="Krigas N."/>
            <person name="Grigoriadou K."/>
            <person name="Maloupa E."/>
            <person name="Willems A."/>
        </authorList>
    </citation>
    <scope>NUCLEOTIDE SEQUENCE</scope>
    <source>
        <strain evidence="10">LMG 31228</strain>
    </source>
</reference>
<dbReference type="InterPro" id="IPR001036">
    <property type="entry name" value="Acrflvin-R"/>
</dbReference>
<dbReference type="FunFam" id="3.30.2090.10:FF:000002">
    <property type="entry name" value="Efflux pump membrane transporter"/>
    <property type="match status" value="1"/>
</dbReference>
<dbReference type="FunFam" id="3.30.2090.10:FF:000001">
    <property type="entry name" value="Efflux pump membrane transporter"/>
    <property type="match status" value="1"/>
</dbReference>
<comment type="similarity">
    <text evidence="2 9">Belongs to the resistance-nodulation-cell division (RND) (TC 2.A.6) family.</text>
</comment>
<dbReference type="NCBIfam" id="NF000282">
    <property type="entry name" value="RND_permease_1"/>
    <property type="match status" value="1"/>
</dbReference>
<organism evidence="10 11">
    <name type="scientific">Neoroseomonas eburnea</name>
    <dbReference type="NCBI Taxonomy" id="1346889"/>
    <lineage>
        <taxon>Bacteria</taxon>
        <taxon>Pseudomonadati</taxon>
        <taxon>Pseudomonadota</taxon>
        <taxon>Alphaproteobacteria</taxon>
        <taxon>Acetobacterales</taxon>
        <taxon>Acetobacteraceae</taxon>
        <taxon>Neoroseomonas</taxon>
    </lineage>
</organism>
<feature type="transmembrane region" description="Helical" evidence="9">
    <location>
        <begin position="536"/>
        <end position="556"/>
    </location>
</feature>
<evidence type="ECO:0000256" key="7">
    <source>
        <dbReference type="ARBA" id="ARBA00022989"/>
    </source>
</evidence>
<dbReference type="EMBL" id="JAAEDL010000012">
    <property type="protein sequence ID" value="MBR0681538.1"/>
    <property type="molecule type" value="Genomic_DNA"/>
</dbReference>
<evidence type="ECO:0000256" key="6">
    <source>
        <dbReference type="ARBA" id="ARBA00022692"/>
    </source>
</evidence>
<feature type="transmembrane region" description="Helical" evidence="9">
    <location>
        <begin position="921"/>
        <end position="945"/>
    </location>
</feature>
<dbReference type="SUPFAM" id="SSF82693">
    <property type="entry name" value="Multidrug efflux transporter AcrB pore domain, PN1, PN2, PC1 and PC2 subdomains"/>
    <property type="match status" value="4"/>
</dbReference>
<gene>
    <name evidence="10" type="ORF">GXW74_13665</name>
</gene>
<keyword evidence="11" id="KW-1185">Reference proteome</keyword>
<dbReference type="Gene3D" id="3.30.70.1320">
    <property type="entry name" value="Multidrug efflux transporter AcrB pore domain like"/>
    <property type="match status" value="1"/>
</dbReference>
<feature type="transmembrane region" description="Helical" evidence="9">
    <location>
        <begin position="437"/>
        <end position="458"/>
    </location>
</feature>
<feature type="transmembrane region" description="Helical" evidence="9">
    <location>
        <begin position="998"/>
        <end position="1025"/>
    </location>
</feature>
<dbReference type="Pfam" id="PF00873">
    <property type="entry name" value="ACR_tran"/>
    <property type="match status" value="1"/>
</dbReference>
<dbReference type="PANTHER" id="PTHR32063:SF13">
    <property type="entry name" value="MULTIDRUG EFFLUX PUMP SUBUNIT ACRB-RELATED"/>
    <property type="match status" value="1"/>
</dbReference>
<evidence type="ECO:0000256" key="2">
    <source>
        <dbReference type="ARBA" id="ARBA00010942"/>
    </source>
</evidence>
<feature type="transmembrane region" description="Helical" evidence="9">
    <location>
        <begin position="332"/>
        <end position="359"/>
    </location>
</feature>
<protein>
    <recommendedName>
        <fullName evidence="9">Efflux pump membrane transporter</fullName>
    </recommendedName>
</protein>
<name>A0A9X9XCV2_9PROT</name>
<proteinExistence type="inferred from homology"/>
<dbReference type="PANTHER" id="PTHR32063">
    <property type="match status" value="1"/>
</dbReference>
<dbReference type="SUPFAM" id="SSF82714">
    <property type="entry name" value="Multidrug efflux transporter AcrB TolC docking domain, DN and DC subdomains"/>
    <property type="match status" value="2"/>
</dbReference>
<accession>A0A9X9XCV2</accession>
<dbReference type="InterPro" id="IPR027463">
    <property type="entry name" value="AcrB_DN_DC_subdom"/>
</dbReference>
<dbReference type="RefSeq" id="WP_211847067.1">
    <property type="nucleotide sequence ID" value="NZ_JAAEDL010000012.1"/>
</dbReference>
<dbReference type="FunFam" id="3.30.70.1430:FF:000001">
    <property type="entry name" value="Efflux pump membrane transporter"/>
    <property type="match status" value="1"/>
</dbReference>
<dbReference type="Gene3D" id="3.30.2090.10">
    <property type="entry name" value="Multidrug efflux transporter AcrB TolC docking domain, DN and DC subdomains"/>
    <property type="match status" value="2"/>
</dbReference>
<dbReference type="Gene3D" id="3.30.70.1440">
    <property type="entry name" value="Multidrug efflux transporter AcrB pore domain"/>
    <property type="match status" value="1"/>
</dbReference>
<comment type="subcellular location">
    <subcellularLocation>
        <location evidence="1 9">Cell inner membrane</location>
        <topology evidence="1 9">Multi-pass membrane protein</topology>
    </subcellularLocation>
</comment>
<evidence type="ECO:0000256" key="9">
    <source>
        <dbReference type="RuleBase" id="RU364070"/>
    </source>
</evidence>
<dbReference type="PRINTS" id="PR00702">
    <property type="entry name" value="ACRIFLAVINRP"/>
</dbReference>
<feature type="transmembrane region" description="Helical" evidence="9">
    <location>
        <begin position="966"/>
        <end position="986"/>
    </location>
</feature>